<proteinExistence type="predicted"/>
<dbReference type="AlphaFoldDB" id="A0A2N9HZ03"/>
<evidence type="ECO:0000313" key="1">
    <source>
        <dbReference type="EMBL" id="SPD16939.1"/>
    </source>
</evidence>
<organism evidence="1">
    <name type="scientific">Fagus sylvatica</name>
    <name type="common">Beechnut</name>
    <dbReference type="NCBI Taxonomy" id="28930"/>
    <lineage>
        <taxon>Eukaryota</taxon>
        <taxon>Viridiplantae</taxon>
        <taxon>Streptophyta</taxon>
        <taxon>Embryophyta</taxon>
        <taxon>Tracheophyta</taxon>
        <taxon>Spermatophyta</taxon>
        <taxon>Magnoliopsida</taxon>
        <taxon>eudicotyledons</taxon>
        <taxon>Gunneridae</taxon>
        <taxon>Pentapetalae</taxon>
        <taxon>rosids</taxon>
        <taxon>fabids</taxon>
        <taxon>Fagales</taxon>
        <taxon>Fagaceae</taxon>
        <taxon>Fagus</taxon>
    </lineage>
</organism>
<sequence>MHQRKRTVIISANHCTERRWEAIPFPTELVVNPCRLDYWEVVEVRGEVVGDSSDIQVVWLESGDVAVPWQRAWPEDDGPDSIVMRW</sequence>
<dbReference type="EMBL" id="OIVN01004366">
    <property type="protein sequence ID" value="SPD16939.1"/>
    <property type="molecule type" value="Genomic_DNA"/>
</dbReference>
<gene>
    <name evidence="1" type="ORF">FSB_LOCUS44821</name>
</gene>
<accession>A0A2N9HZ03</accession>
<protein>
    <submittedName>
        <fullName evidence="1">Uncharacterized protein</fullName>
    </submittedName>
</protein>
<name>A0A2N9HZ03_FAGSY</name>
<reference evidence="1" key="1">
    <citation type="submission" date="2018-02" db="EMBL/GenBank/DDBJ databases">
        <authorList>
            <person name="Cohen D.B."/>
            <person name="Kent A.D."/>
        </authorList>
    </citation>
    <scope>NUCLEOTIDE SEQUENCE</scope>
</reference>